<name>A0A316XJP2_9FLAO</name>
<dbReference type="Pfam" id="PF14376">
    <property type="entry name" value="Haem_bd"/>
    <property type="match status" value="1"/>
</dbReference>
<gene>
    <name evidence="2" type="ORF">C1631_003165</name>
</gene>
<dbReference type="Proteomes" id="UP000236594">
    <property type="component" value="Unassembled WGS sequence"/>
</dbReference>
<dbReference type="EMBL" id="PPED02000001">
    <property type="protein sequence ID" value="PWN71638.1"/>
    <property type="molecule type" value="Genomic_DNA"/>
</dbReference>
<keyword evidence="3" id="KW-1185">Reference proteome</keyword>
<reference evidence="2 3" key="1">
    <citation type="submission" date="2018-04" db="EMBL/GenBank/DDBJ databases">
        <title>Draft Genome Sequence of Phosphate-Solubilizing Chryseobacterium sp. ISE14 that is a Biocontrol and Plant Growth-Promoting Rhizobacterium Isolated from Cucumber.</title>
        <authorList>
            <person name="Jeong J.-J."/>
            <person name="Sang M.K."/>
            <person name="Choi I.-G."/>
            <person name="Kim K.D."/>
        </authorList>
    </citation>
    <scope>NUCLEOTIDE SEQUENCE [LARGE SCALE GENOMIC DNA]</scope>
    <source>
        <strain evidence="2 3">ISE14</strain>
    </source>
</reference>
<organism evidence="2 3">
    <name type="scientific">Chryseobacterium phosphatilyticum</name>
    <dbReference type="NCBI Taxonomy" id="475075"/>
    <lineage>
        <taxon>Bacteria</taxon>
        <taxon>Pseudomonadati</taxon>
        <taxon>Bacteroidota</taxon>
        <taxon>Flavobacteriia</taxon>
        <taxon>Flavobacteriales</taxon>
        <taxon>Weeksellaceae</taxon>
        <taxon>Chryseobacterium group</taxon>
        <taxon>Chryseobacterium</taxon>
    </lineage>
</organism>
<protein>
    <submittedName>
        <fullName evidence="2">Cytochrome C</fullName>
    </submittedName>
</protein>
<feature type="domain" description="Haem-binding" evidence="1">
    <location>
        <begin position="13"/>
        <end position="149"/>
    </location>
</feature>
<accession>A0A316XJP2</accession>
<evidence type="ECO:0000313" key="2">
    <source>
        <dbReference type="EMBL" id="PWN71638.1"/>
    </source>
</evidence>
<evidence type="ECO:0000259" key="1">
    <source>
        <dbReference type="SMART" id="SM01235"/>
    </source>
</evidence>
<dbReference type="InterPro" id="IPR025992">
    <property type="entry name" value="Haem-bd"/>
</dbReference>
<sequence length="156" mass="18237">MNQNVKKILFGCILIFLMIQLIRPARNIDYGQLPSSDISKVYQIPEKIQSILRNSCYDCHSNSTDYPVYSYIQPLSFYLENHIQKGKKELNFNEWGHYSDRKQANKLESILNQIQQKKMPLPSYIYLHHGAKLSEKQIEEMASWIGRIQAENGKAK</sequence>
<evidence type="ECO:0000313" key="3">
    <source>
        <dbReference type="Proteomes" id="UP000236594"/>
    </source>
</evidence>
<proteinExistence type="predicted"/>
<dbReference type="SMART" id="SM01235">
    <property type="entry name" value="Haem_bd"/>
    <property type="match status" value="1"/>
</dbReference>
<dbReference type="OrthoDB" id="196738at2"/>
<comment type="caution">
    <text evidence="2">The sequence shown here is derived from an EMBL/GenBank/DDBJ whole genome shotgun (WGS) entry which is preliminary data.</text>
</comment>
<dbReference type="RefSeq" id="WP_103248337.1">
    <property type="nucleotide sequence ID" value="NZ_PPED02000001.1"/>
</dbReference>
<dbReference type="AlphaFoldDB" id="A0A316XJP2"/>